<dbReference type="Pfam" id="PF12833">
    <property type="entry name" value="HTH_18"/>
    <property type="match status" value="1"/>
</dbReference>
<dbReference type="InterPro" id="IPR020449">
    <property type="entry name" value="Tscrpt_reg_AraC-type_HTH"/>
</dbReference>
<feature type="domain" description="HTH araC/xylS-type" evidence="4">
    <location>
        <begin position="211"/>
        <end position="312"/>
    </location>
</feature>
<dbReference type="InterPro" id="IPR009057">
    <property type="entry name" value="Homeodomain-like_sf"/>
</dbReference>
<dbReference type="PROSITE" id="PS01124">
    <property type="entry name" value="HTH_ARAC_FAMILY_2"/>
    <property type="match status" value="1"/>
</dbReference>
<dbReference type="InterPro" id="IPR018062">
    <property type="entry name" value="HTH_AraC-typ_CS"/>
</dbReference>
<protein>
    <submittedName>
        <fullName evidence="5">AraC-like DNA-binding protein</fullName>
    </submittedName>
</protein>
<accession>A0A4R6VK15</accession>
<keyword evidence="6" id="KW-1185">Reference proteome</keyword>
<keyword evidence="2 5" id="KW-0238">DNA-binding</keyword>
<comment type="caution">
    <text evidence="5">The sequence shown here is derived from an EMBL/GenBank/DDBJ whole genome shotgun (WGS) entry which is preliminary data.</text>
</comment>
<dbReference type="Proteomes" id="UP000295391">
    <property type="component" value="Unassembled WGS sequence"/>
</dbReference>
<dbReference type="InterPro" id="IPR018060">
    <property type="entry name" value="HTH_AraC"/>
</dbReference>
<dbReference type="InterPro" id="IPR050204">
    <property type="entry name" value="AraC_XylS_family_regulators"/>
</dbReference>
<keyword evidence="3" id="KW-0804">Transcription</keyword>
<dbReference type="EMBL" id="SNYR01000003">
    <property type="protein sequence ID" value="TDQ62062.1"/>
    <property type="molecule type" value="Genomic_DNA"/>
</dbReference>
<evidence type="ECO:0000256" key="3">
    <source>
        <dbReference type="ARBA" id="ARBA00023163"/>
    </source>
</evidence>
<reference evidence="5 6" key="1">
    <citation type="submission" date="2019-03" db="EMBL/GenBank/DDBJ databases">
        <title>Genomic Encyclopedia of Type Strains, Phase III (KMG-III): the genomes of soil and plant-associated and newly described type strains.</title>
        <authorList>
            <person name="Whitman W."/>
        </authorList>
    </citation>
    <scope>NUCLEOTIDE SEQUENCE [LARGE SCALE GENOMIC DNA]</scope>
    <source>
        <strain evidence="5 6">CGMCC 1.7002</strain>
    </source>
</reference>
<dbReference type="GO" id="GO:0043565">
    <property type="term" value="F:sequence-specific DNA binding"/>
    <property type="evidence" value="ECO:0007669"/>
    <property type="project" value="InterPro"/>
</dbReference>
<dbReference type="SMART" id="SM00342">
    <property type="entry name" value="HTH_ARAC"/>
    <property type="match status" value="1"/>
</dbReference>
<dbReference type="Gene3D" id="1.10.10.60">
    <property type="entry name" value="Homeodomain-like"/>
    <property type="match status" value="1"/>
</dbReference>
<proteinExistence type="predicted"/>
<organism evidence="5 6">
    <name type="scientific">Maritalea mobilis</name>
    <dbReference type="NCBI Taxonomy" id="483324"/>
    <lineage>
        <taxon>Bacteria</taxon>
        <taxon>Pseudomonadati</taxon>
        <taxon>Pseudomonadota</taxon>
        <taxon>Alphaproteobacteria</taxon>
        <taxon>Hyphomicrobiales</taxon>
        <taxon>Devosiaceae</taxon>
        <taxon>Maritalea</taxon>
    </lineage>
</organism>
<dbReference type="InterPro" id="IPR035418">
    <property type="entry name" value="AraC-bd_2"/>
</dbReference>
<evidence type="ECO:0000256" key="2">
    <source>
        <dbReference type="ARBA" id="ARBA00023125"/>
    </source>
</evidence>
<sequence>MLIQPETRIQHAVNDAFQPLALDIFGSLVVGFNDADPQSAELHTADFGACRLSHITASAHSVDGARAVRRSFDPDAIKLILQNEGHSRLKQANVELELVPGSWLAYDPTKSYSLDNLSPVKQLILQLPRHNIPAAALQQLMRPNKLDIAERSLHKILYTMMSSALDQVDGLDAEGQSGVGDALLHLAKTLVLRIDPEDLERSAVLLKTLRMRVKAYIETNLSRSDLDIAELAQKMGCSRRYLFRAFEQDETTPSEFLWGLRLDKSLERLSSPKFAGASISEIAFSCGFSSSSHFSRAFRKRFDISPSEARHAKTLN</sequence>
<evidence type="ECO:0000313" key="5">
    <source>
        <dbReference type="EMBL" id="TDQ62062.1"/>
    </source>
</evidence>
<keyword evidence="1" id="KW-0805">Transcription regulation</keyword>
<evidence type="ECO:0000256" key="1">
    <source>
        <dbReference type="ARBA" id="ARBA00023015"/>
    </source>
</evidence>
<dbReference type="RefSeq" id="WP_133573733.1">
    <property type="nucleotide sequence ID" value="NZ_SNYR01000003.1"/>
</dbReference>
<dbReference type="AlphaFoldDB" id="A0A4R6VK15"/>
<evidence type="ECO:0000259" key="4">
    <source>
        <dbReference type="PROSITE" id="PS01124"/>
    </source>
</evidence>
<dbReference type="SUPFAM" id="SSF46689">
    <property type="entry name" value="Homeodomain-like"/>
    <property type="match status" value="1"/>
</dbReference>
<dbReference type="GO" id="GO:0003700">
    <property type="term" value="F:DNA-binding transcription factor activity"/>
    <property type="evidence" value="ECO:0007669"/>
    <property type="project" value="InterPro"/>
</dbReference>
<dbReference type="Pfam" id="PF14525">
    <property type="entry name" value="AraC_binding_2"/>
    <property type="match status" value="1"/>
</dbReference>
<name>A0A4R6VK15_9HYPH</name>
<dbReference type="PANTHER" id="PTHR46796:SF6">
    <property type="entry name" value="ARAC SUBFAMILY"/>
    <property type="match status" value="1"/>
</dbReference>
<dbReference type="OrthoDB" id="110167at2"/>
<dbReference type="PROSITE" id="PS00041">
    <property type="entry name" value="HTH_ARAC_FAMILY_1"/>
    <property type="match status" value="1"/>
</dbReference>
<gene>
    <name evidence="5" type="ORF">ATL17_3166</name>
</gene>
<dbReference type="PANTHER" id="PTHR46796">
    <property type="entry name" value="HTH-TYPE TRANSCRIPTIONAL ACTIVATOR RHAS-RELATED"/>
    <property type="match status" value="1"/>
</dbReference>
<evidence type="ECO:0000313" key="6">
    <source>
        <dbReference type="Proteomes" id="UP000295391"/>
    </source>
</evidence>
<dbReference type="PRINTS" id="PR00032">
    <property type="entry name" value="HTHARAC"/>
</dbReference>